<accession>A0A212ETS6</accession>
<sequence length="57" mass="6211">MSAHEMLNARRGDPNDYTFAYDASYNSTAVGVKRCQAADGVTQDVSASAHRETGPYR</sequence>
<dbReference type="AlphaFoldDB" id="A0A212ETS6"/>
<name>A0A212ETS6_DANPL</name>
<gene>
    <name evidence="1" type="ORF">KGM_202267</name>
</gene>
<reference evidence="1 2" key="1">
    <citation type="journal article" date="2011" name="Cell">
        <title>The monarch butterfly genome yields insights into long-distance migration.</title>
        <authorList>
            <person name="Zhan S."/>
            <person name="Merlin C."/>
            <person name="Boore J.L."/>
            <person name="Reppert S.M."/>
        </authorList>
    </citation>
    <scope>NUCLEOTIDE SEQUENCE [LARGE SCALE GENOMIC DNA]</scope>
    <source>
        <strain evidence="1">F-2</strain>
    </source>
</reference>
<evidence type="ECO:0000313" key="2">
    <source>
        <dbReference type="Proteomes" id="UP000007151"/>
    </source>
</evidence>
<comment type="caution">
    <text evidence="1">The sequence shown here is derived from an EMBL/GenBank/DDBJ whole genome shotgun (WGS) entry which is preliminary data.</text>
</comment>
<dbReference type="InParanoid" id="A0A212ETS6"/>
<evidence type="ECO:0000313" key="1">
    <source>
        <dbReference type="EMBL" id="OWR44888.1"/>
    </source>
</evidence>
<dbReference type="KEGG" id="dpl:KGM_202267"/>
<dbReference type="EMBL" id="AGBW02012531">
    <property type="protein sequence ID" value="OWR44888.1"/>
    <property type="molecule type" value="Genomic_DNA"/>
</dbReference>
<keyword evidence="2" id="KW-1185">Reference proteome</keyword>
<organism evidence="1 2">
    <name type="scientific">Danaus plexippus plexippus</name>
    <dbReference type="NCBI Taxonomy" id="278856"/>
    <lineage>
        <taxon>Eukaryota</taxon>
        <taxon>Metazoa</taxon>
        <taxon>Ecdysozoa</taxon>
        <taxon>Arthropoda</taxon>
        <taxon>Hexapoda</taxon>
        <taxon>Insecta</taxon>
        <taxon>Pterygota</taxon>
        <taxon>Neoptera</taxon>
        <taxon>Endopterygota</taxon>
        <taxon>Lepidoptera</taxon>
        <taxon>Glossata</taxon>
        <taxon>Ditrysia</taxon>
        <taxon>Papilionoidea</taxon>
        <taxon>Nymphalidae</taxon>
        <taxon>Danainae</taxon>
        <taxon>Danaini</taxon>
        <taxon>Danaina</taxon>
        <taxon>Danaus</taxon>
        <taxon>Danaus</taxon>
    </lineage>
</organism>
<proteinExistence type="predicted"/>
<protein>
    <submittedName>
        <fullName evidence="1">Uncharacterized protein</fullName>
    </submittedName>
</protein>
<dbReference type="Proteomes" id="UP000007151">
    <property type="component" value="Unassembled WGS sequence"/>
</dbReference>